<dbReference type="Pfam" id="PF09325">
    <property type="entry name" value="Vps5"/>
    <property type="match status" value="1"/>
</dbReference>
<accession>A0ABR4MXX7</accession>
<dbReference type="Proteomes" id="UP001527925">
    <property type="component" value="Unassembled WGS sequence"/>
</dbReference>
<protein>
    <submittedName>
        <fullName evidence="4">Vacuolar protein sorting-associated protein vps5</fullName>
    </submittedName>
</protein>
<comment type="caution">
    <text evidence="4">The sequence shown here is derived from an EMBL/GenBank/DDBJ whole genome shotgun (WGS) entry which is preliminary data.</text>
</comment>
<reference evidence="4 5" key="1">
    <citation type="submission" date="2023-09" db="EMBL/GenBank/DDBJ databases">
        <title>Pangenome analysis of Batrachochytrium dendrobatidis and related Chytrids.</title>
        <authorList>
            <person name="Yacoub M.N."/>
            <person name="Stajich J.E."/>
            <person name="James T.Y."/>
        </authorList>
    </citation>
    <scope>NUCLEOTIDE SEQUENCE [LARGE SCALE GENOMIC DNA]</scope>
    <source>
        <strain evidence="4 5">JEL0888</strain>
    </source>
</reference>
<feature type="region of interest" description="Disordered" evidence="2">
    <location>
        <begin position="1"/>
        <end position="63"/>
    </location>
</feature>
<gene>
    <name evidence="4" type="primary">vps5</name>
    <name evidence="4" type="ORF">HK105_208380</name>
</gene>
<evidence type="ECO:0000313" key="5">
    <source>
        <dbReference type="Proteomes" id="UP001527925"/>
    </source>
</evidence>
<dbReference type="InterPro" id="IPR027267">
    <property type="entry name" value="AH/BAR_dom_sf"/>
</dbReference>
<name>A0ABR4MXX7_9FUNG</name>
<dbReference type="InterPro" id="IPR036871">
    <property type="entry name" value="PX_dom_sf"/>
</dbReference>
<evidence type="ECO:0000256" key="2">
    <source>
        <dbReference type="SAM" id="MobiDB-lite"/>
    </source>
</evidence>
<dbReference type="Gene3D" id="1.20.1270.60">
    <property type="entry name" value="Arfaptin homology (AH) domain/BAR domain"/>
    <property type="match status" value="1"/>
</dbReference>
<organism evidence="4 5">
    <name type="scientific">Polyrhizophydium stewartii</name>
    <dbReference type="NCBI Taxonomy" id="2732419"/>
    <lineage>
        <taxon>Eukaryota</taxon>
        <taxon>Fungi</taxon>
        <taxon>Fungi incertae sedis</taxon>
        <taxon>Chytridiomycota</taxon>
        <taxon>Chytridiomycota incertae sedis</taxon>
        <taxon>Chytridiomycetes</taxon>
        <taxon>Rhizophydiales</taxon>
        <taxon>Rhizophydiales incertae sedis</taxon>
        <taxon>Polyrhizophydium</taxon>
    </lineage>
</organism>
<dbReference type="EMBL" id="JADGIZ020000076">
    <property type="protein sequence ID" value="KAL2912104.1"/>
    <property type="molecule type" value="Genomic_DNA"/>
</dbReference>
<dbReference type="PANTHER" id="PTHR10555">
    <property type="entry name" value="SORTING NEXIN"/>
    <property type="match status" value="1"/>
</dbReference>
<dbReference type="SUPFAM" id="SSF64268">
    <property type="entry name" value="PX domain"/>
    <property type="match status" value="1"/>
</dbReference>
<feature type="region of interest" description="Disordered" evidence="2">
    <location>
        <begin position="100"/>
        <end position="123"/>
    </location>
</feature>
<feature type="domain" description="PX" evidence="3">
    <location>
        <begin position="156"/>
        <end position="278"/>
    </location>
</feature>
<dbReference type="SMART" id="SM00312">
    <property type="entry name" value="PX"/>
    <property type="match status" value="1"/>
</dbReference>
<dbReference type="Pfam" id="PF00787">
    <property type="entry name" value="PX"/>
    <property type="match status" value="1"/>
</dbReference>
<sequence>MSGLDDPFDAGVWADPPIPNPLFDDPLTLESRQPPRPAPPPALAGVLPVGPLDLGPLGPAPPLQTPPLLAKAVSVAHPLDDPIGGLSAALSPARAPGATAAAVDDAASTRPVPPSDTSAMSDDDAGVRQRLAVDAFFDPLLSPLRNPASAATDTDTDDNRSTSNLLEQDVQNGLAAVYAFEVNVTEPFKTTSPEYRNSEFVSVRRFSDFLWLYNQLVDRYPGVVIPPVPEKHAIGRFQEEFVEARRAALERFIRKVVVHPILQPDADVRLFLESETFSSDKRSDRKGGFIGAFTETTPQVNQPFPRVPDNETTLESRRIQSENLEAQLKALAKALELLMKQRRDLAQSILEMSDSLVGLANVEQSARLTRKLVRLSNIHKKIRDLQEKQAKEDLNHIFQTVEEHIRIIGSVKVAYSMRLKAYASFTTAEANLSKRLDALAKLEGSSKIRSDKIAVAKLELKEAEAQVEDSSKAFSSMTTLLIRELERVDREKIADFTEAMKLFLASMVQTQQQIIETWQSYFSDGDPAADAESGPAGATASG</sequence>
<dbReference type="InterPro" id="IPR015404">
    <property type="entry name" value="Vps5_C"/>
</dbReference>
<keyword evidence="5" id="KW-1185">Reference proteome</keyword>
<feature type="compositionally biased region" description="Low complexity" evidence="2">
    <location>
        <begin position="100"/>
        <end position="110"/>
    </location>
</feature>
<evidence type="ECO:0000259" key="3">
    <source>
        <dbReference type="PROSITE" id="PS50195"/>
    </source>
</evidence>
<dbReference type="Gene3D" id="3.30.1520.10">
    <property type="entry name" value="Phox-like domain"/>
    <property type="match status" value="1"/>
</dbReference>
<proteinExistence type="predicted"/>
<evidence type="ECO:0000256" key="1">
    <source>
        <dbReference type="SAM" id="Coils"/>
    </source>
</evidence>
<feature type="compositionally biased region" description="Low complexity" evidence="2">
    <location>
        <begin position="43"/>
        <end position="57"/>
    </location>
</feature>
<dbReference type="PANTHER" id="PTHR10555:SF170">
    <property type="entry name" value="FI18122P1"/>
    <property type="match status" value="1"/>
</dbReference>
<feature type="coiled-coil region" evidence="1">
    <location>
        <begin position="314"/>
        <end position="348"/>
    </location>
</feature>
<dbReference type="InterPro" id="IPR001683">
    <property type="entry name" value="PX_dom"/>
</dbReference>
<keyword evidence="1" id="KW-0175">Coiled coil</keyword>
<evidence type="ECO:0000313" key="4">
    <source>
        <dbReference type="EMBL" id="KAL2912104.1"/>
    </source>
</evidence>
<dbReference type="PROSITE" id="PS50195">
    <property type="entry name" value="PX"/>
    <property type="match status" value="1"/>
</dbReference>